<dbReference type="EMBL" id="MAXA01000102">
    <property type="protein sequence ID" value="OHV38538.1"/>
    <property type="molecule type" value="Genomic_DNA"/>
</dbReference>
<dbReference type="Proteomes" id="UP000179769">
    <property type="component" value="Unassembled WGS sequence"/>
</dbReference>
<dbReference type="AlphaFoldDB" id="A0A1S1QV05"/>
<keyword evidence="2" id="KW-1185">Reference proteome</keyword>
<organism evidence="1 2">
    <name type="scientific">Parafrankia soli</name>
    <dbReference type="NCBI Taxonomy" id="2599596"/>
    <lineage>
        <taxon>Bacteria</taxon>
        <taxon>Bacillati</taxon>
        <taxon>Actinomycetota</taxon>
        <taxon>Actinomycetes</taxon>
        <taxon>Frankiales</taxon>
        <taxon>Frankiaceae</taxon>
        <taxon>Parafrankia</taxon>
    </lineage>
</organism>
<protein>
    <submittedName>
        <fullName evidence="1">Oxidoreductase</fullName>
    </submittedName>
</protein>
<proteinExistence type="predicted"/>
<dbReference type="OrthoDB" id="9790554at2"/>
<reference evidence="2" key="1">
    <citation type="submission" date="2016-07" db="EMBL/GenBank/DDBJ databases">
        <title>Frankia sp. NRRL B-16219 Genome sequencing.</title>
        <authorList>
            <person name="Ghodhbane-Gtari F."/>
            <person name="Swanson E."/>
            <person name="Gueddou A."/>
            <person name="Louati M."/>
            <person name="Nouioui I."/>
            <person name="Hezbri K."/>
            <person name="Abebe-Akele F."/>
            <person name="Simpson S."/>
            <person name="Morris K."/>
            <person name="Thomas K."/>
            <person name="Gtari M."/>
            <person name="Tisa L.S."/>
        </authorList>
    </citation>
    <scope>NUCLEOTIDE SEQUENCE [LARGE SCALE GENOMIC DNA]</scope>
    <source>
        <strain evidence="2">NRRL B-16219</strain>
    </source>
</reference>
<sequence length="172" mass="17265">MGTEATTMSTGTGAVGADSGASPADLGALLLRQVAELLTGLDSRQVADLIAGHARLAVVSTAAGRPSGTAARRPAGAAAGAAGRAQVEIPSGAELEELRRSLLDAPSRAAAEQLLDALGPLTVARLRALAVDLGIKGITSRDPRAAVQRKIVDQTAGLRLRSEAMFGGVHGT</sequence>
<evidence type="ECO:0000313" key="1">
    <source>
        <dbReference type="EMBL" id="OHV38538.1"/>
    </source>
</evidence>
<comment type="caution">
    <text evidence="1">The sequence shown here is derived from an EMBL/GenBank/DDBJ whole genome shotgun (WGS) entry which is preliminary data.</text>
</comment>
<accession>A0A1S1QV05</accession>
<gene>
    <name evidence="1" type="ORF">BBK14_13895</name>
</gene>
<name>A0A1S1QV05_9ACTN</name>
<evidence type="ECO:0000313" key="2">
    <source>
        <dbReference type="Proteomes" id="UP000179769"/>
    </source>
</evidence>